<sequence length="906" mass="102968">MNTMKQNESQKLEHFKGQNRLPKFAIPHRYDLTLKPNLELCNFSGSVLVDVSILDSTRFLVLNSIDLVVHESSFTNSNNHKVVPSEVVVDNDGETIVLVFDEFLSVGDGVLEINFGGVLNEHMKGFYKGTYVDGGVRKNMAVTQFEPADARRCFPCWDEPALKATFKITVDNVPLELTALSNMPVSVETINGDFKSFCFEESPIMSTYLVAVVIGIFDYIEETTHDGVKVRAYCPVGKSEKGKLALSISVKALELYTKYFSMPYALPKLDMVAVPDFSGGAMENYGLITYRETELLHDDLHSAAANTQRLSIVVTHEVGHQWFGNLVTMEWWTHLWLNEGFATWVSYLATDSLFPEWRIWTQFLEVTAGGLHIDSLEQSHPVEVEVDNASSVLEVFDAISYKKGSSLVRMLKEYLGDEIFQKSLSSYMKKYACKNATTEDLWSVLSDESGVEVNKLMDTWTKQTGYPVIYVKSEDNTLEFEQTRFISLGLQGEGQWIVPIILSVGSYSNCKTFLLETKVGKLDISELYHSYTSSHQNCNKNEEVTEKPWVKANVGHTGFYRLKYDSALTARLRKAIEEKCLSPEDKFGILDDTYALCEAGEESISSLLSLMDLFREDQDYLVLSRLISACHNTAKILKDAIYDPWNHLNQFFIDVIMSSAEKLGLEPVSGESHLNTMLREEVFMALATFGHKETHEELKKRFQIYIKDKNTSAFPVDIRKAAYMSVMRTASDVDRSEADSLLKLYREADAVQEKTRILSCIASSPDPDIVIEVLNLMFSDEIREQDTVYVTARISMEARETAWIWLKENWDAIIKRWGQGMVFHHFIRDIVTPFSSHEMAEEVDEFFRSRVTPAFVRNLKQSIEQIRIKARWIEKVKKEESLIIPKLARGLTRSPMTAVPEGVPMA</sequence>
<reference evidence="2" key="1">
    <citation type="journal article" date="2022" name="Mol. Ecol. Resour.">
        <title>The genomes of chicory, endive, great burdock and yacon provide insights into Asteraceae palaeo-polyploidization history and plant inulin production.</title>
        <authorList>
            <person name="Fan W."/>
            <person name="Wang S."/>
            <person name="Wang H."/>
            <person name="Wang A."/>
            <person name="Jiang F."/>
            <person name="Liu H."/>
            <person name="Zhao H."/>
            <person name="Xu D."/>
            <person name="Zhang Y."/>
        </authorList>
    </citation>
    <scope>NUCLEOTIDE SEQUENCE [LARGE SCALE GENOMIC DNA]</scope>
    <source>
        <strain evidence="2">cv. Niubang</strain>
    </source>
</reference>
<reference evidence="1 2" key="2">
    <citation type="journal article" date="2022" name="Mol. Ecol. Resour.">
        <title>The genomes of chicory, endive, great burdock and yacon provide insights into Asteraceae paleo-polyploidization history and plant inulin production.</title>
        <authorList>
            <person name="Fan W."/>
            <person name="Wang S."/>
            <person name="Wang H."/>
            <person name="Wang A."/>
            <person name="Jiang F."/>
            <person name="Liu H."/>
            <person name="Zhao H."/>
            <person name="Xu D."/>
            <person name="Zhang Y."/>
        </authorList>
    </citation>
    <scope>NUCLEOTIDE SEQUENCE [LARGE SCALE GENOMIC DNA]</scope>
    <source>
        <strain evidence="2">cv. Niubang</strain>
    </source>
</reference>
<protein>
    <submittedName>
        <fullName evidence="1">Uncharacterized protein</fullName>
    </submittedName>
</protein>
<comment type="caution">
    <text evidence="1">The sequence shown here is derived from an EMBL/GenBank/DDBJ whole genome shotgun (WGS) entry which is preliminary data.</text>
</comment>
<dbReference type="EMBL" id="CM042048">
    <property type="protein sequence ID" value="KAI3759775.1"/>
    <property type="molecule type" value="Genomic_DNA"/>
</dbReference>
<name>A0ACB9EM31_ARCLA</name>
<accession>A0ACB9EM31</accession>
<proteinExistence type="predicted"/>
<evidence type="ECO:0000313" key="1">
    <source>
        <dbReference type="EMBL" id="KAI3759775.1"/>
    </source>
</evidence>
<dbReference type="Proteomes" id="UP001055879">
    <property type="component" value="Linkage Group LG02"/>
</dbReference>
<gene>
    <name evidence="1" type="ORF">L6452_07825</name>
</gene>
<organism evidence="1 2">
    <name type="scientific">Arctium lappa</name>
    <name type="common">Greater burdock</name>
    <name type="synonym">Lappa major</name>
    <dbReference type="NCBI Taxonomy" id="4217"/>
    <lineage>
        <taxon>Eukaryota</taxon>
        <taxon>Viridiplantae</taxon>
        <taxon>Streptophyta</taxon>
        <taxon>Embryophyta</taxon>
        <taxon>Tracheophyta</taxon>
        <taxon>Spermatophyta</taxon>
        <taxon>Magnoliopsida</taxon>
        <taxon>eudicotyledons</taxon>
        <taxon>Gunneridae</taxon>
        <taxon>Pentapetalae</taxon>
        <taxon>asterids</taxon>
        <taxon>campanulids</taxon>
        <taxon>Asterales</taxon>
        <taxon>Asteraceae</taxon>
        <taxon>Carduoideae</taxon>
        <taxon>Cardueae</taxon>
        <taxon>Arctiinae</taxon>
        <taxon>Arctium</taxon>
    </lineage>
</organism>
<evidence type="ECO:0000313" key="2">
    <source>
        <dbReference type="Proteomes" id="UP001055879"/>
    </source>
</evidence>
<keyword evidence="2" id="KW-1185">Reference proteome</keyword>